<keyword evidence="2" id="KW-1133">Transmembrane helix</keyword>
<evidence type="ECO:0000313" key="3">
    <source>
        <dbReference type="EMBL" id="BBI19667.1"/>
    </source>
</evidence>
<feature type="region of interest" description="Disordered" evidence="1">
    <location>
        <begin position="320"/>
        <end position="355"/>
    </location>
</feature>
<dbReference type="AlphaFoldDB" id="A0A3T1CFC2"/>
<feature type="region of interest" description="Disordered" evidence="1">
    <location>
        <begin position="222"/>
        <end position="275"/>
    </location>
</feature>
<feature type="compositionally biased region" description="Basic and acidic residues" evidence="1">
    <location>
        <begin position="336"/>
        <end position="355"/>
    </location>
</feature>
<evidence type="ECO:0000313" key="4">
    <source>
        <dbReference type="Proteomes" id="UP000290057"/>
    </source>
</evidence>
<feature type="transmembrane region" description="Helical" evidence="2">
    <location>
        <begin position="61"/>
        <end position="80"/>
    </location>
</feature>
<sequence>MTTAARPAPLTRHPAFRWGVAAWFALLLGLGLFVMPEAVHQAIGEKLGLGGVLPGAEAKRVVLSLLAALLGLGIGLVLAMRVTALSDAHEPAWDREIAEDDEIDDESSSIWLSDREQPAPAVAPPSAPPIETRARRLFNPREDLAEEGIAPVLDTESIPALEDENTEPALDGTVPNDDEPVPNEPYFGDAWDGEQPEPHDWTLAGRDPLAHDEALAGLDEDISAERTDEMSFPAEESVETSIFESLEDAGDTAPVRGGDAEGSATTGTGDERVPVADMPLDALTRRLADALAAQKQPRQAPVDADADPVIAFLRREAEREVTVASASVESPSTEGDPQRELRSALDRLSRIRRSE</sequence>
<protein>
    <submittedName>
        <fullName evidence="3">Uncharacterized protein</fullName>
    </submittedName>
</protein>
<name>A0A3T1CFC2_9SPHN</name>
<dbReference type="RefSeq" id="WP_130585791.1">
    <property type="nucleotide sequence ID" value="NZ_AP019389.1"/>
</dbReference>
<keyword evidence="2" id="KW-0812">Transmembrane</keyword>
<keyword evidence="2" id="KW-0472">Membrane</keyword>
<keyword evidence="4" id="KW-1185">Reference proteome</keyword>
<evidence type="ECO:0000256" key="2">
    <source>
        <dbReference type="SAM" id="Phobius"/>
    </source>
</evidence>
<proteinExistence type="predicted"/>
<dbReference type="EMBL" id="AP019389">
    <property type="protein sequence ID" value="BBI19667.1"/>
    <property type="molecule type" value="Genomic_DNA"/>
</dbReference>
<dbReference type="Proteomes" id="UP000290057">
    <property type="component" value="Chromosome"/>
</dbReference>
<evidence type="ECO:0000256" key="1">
    <source>
        <dbReference type="SAM" id="MobiDB-lite"/>
    </source>
</evidence>
<feature type="compositionally biased region" description="Polar residues" evidence="1">
    <location>
        <begin position="324"/>
        <end position="335"/>
    </location>
</feature>
<gene>
    <name evidence="3" type="ORF">EKJ_05140</name>
</gene>
<feature type="transmembrane region" description="Helical" evidence="2">
    <location>
        <begin position="20"/>
        <end position="40"/>
    </location>
</feature>
<reference evidence="3 4" key="1">
    <citation type="submission" date="2019-01" db="EMBL/GenBank/DDBJ databases">
        <title>Complete genome sequence of Erythrobacter flavus KJ5.</title>
        <authorList>
            <person name="Kanesaki Y."/>
            <person name="Brotosudarmo T."/>
            <person name="Moriuchi R."/>
            <person name="Awai K."/>
        </authorList>
    </citation>
    <scope>NUCLEOTIDE SEQUENCE [LARGE SCALE GENOMIC DNA]</scope>
    <source>
        <strain evidence="3 4">KJ5</strain>
    </source>
</reference>
<organism evidence="3 4">
    <name type="scientific">Qipengyuania flava</name>
    <dbReference type="NCBI Taxonomy" id="192812"/>
    <lineage>
        <taxon>Bacteria</taxon>
        <taxon>Pseudomonadati</taxon>
        <taxon>Pseudomonadota</taxon>
        <taxon>Alphaproteobacteria</taxon>
        <taxon>Sphingomonadales</taxon>
        <taxon>Erythrobacteraceae</taxon>
        <taxon>Qipengyuania</taxon>
    </lineage>
</organism>
<accession>A0A3T1CFC2</accession>
<feature type="region of interest" description="Disordered" evidence="1">
    <location>
        <begin position="166"/>
        <end position="205"/>
    </location>
</feature>